<dbReference type="InterPro" id="IPR041698">
    <property type="entry name" value="Methyltransf_25"/>
</dbReference>
<evidence type="ECO:0000256" key="1">
    <source>
        <dbReference type="SAM" id="MobiDB-lite"/>
    </source>
</evidence>
<proteinExistence type="predicted"/>
<dbReference type="SUPFAM" id="SSF53335">
    <property type="entry name" value="S-adenosyl-L-methionine-dependent methyltransferases"/>
    <property type="match status" value="1"/>
</dbReference>
<dbReference type="RefSeq" id="WP_185958407.1">
    <property type="nucleotide sequence ID" value="NZ_FXTH01000012.1"/>
</dbReference>
<protein>
    <submittedName>
        <fullName evidence="3">Methyltransferase domain-containing protein</fullName>
    </submittedName>
</protein>
<keyword evidence="4" id="KW-1185">Reference proteome</keyword>
<dbReference type="GO" id="GO:0032259">
    <property type="term" value="P:methylation"/>
    <property type="evidence" value="ECO:0007669"/>
    <property type="project" value="UniProtKB-KW"/>
</dbReference>
<keyword evidence="3" id="KW-0808">Transferase</keyword>
<keyword evidence="3" id="KW-0489">Methyltransferase</keyword>
<evidence type="ECO:0000313" key="3">
    <source>
        <dbReference type="EMBL" id="SMO76464.1"/>
    </source>
</evidence>
<accession>A0A521DXK3</accession>
<dbReference type="AlphaFoldDB" id="A0A521DXK3"/>
<reference evidence="3 4" key="1">
    <citation type="submission" date="2017-05" db="EMBL/GenBank/DDBJ databases">
        <authorList>
            <person name="Varghese N."/>
            <person name="Submissions S."/>
        </authorList>
    </citation>
    <scope>NUCLEOTIDE SEQUENCE [LARGE SCALE GENOMIC DNA]</scope>
    <source>
        <strain evidence="3 4">DSM 21194</strain>
    </source>
</reference>
<organism evidence="3 4">
    <name type="scientific">Fodinibius sediminis</name>
    <dbReference type="NCBI Taxonomy" id="1214077"/>
    <lineage>
        <taxon>Bacteria</taxon>
        <taxon>Pseudomonadati</taxon>
        <taxon>Balneolota</taxon>
        <taxon>Balneolia</taxon>
        <taxon>Balneolales</taxon>
        <taxon>Balneolaceae</taxon>
        <taxon>Fodinibius</taxon>
    </lineage>
</organism>
<evidence type="ECO:0000259" key="2">
    <source>
        <dbReference type="Pfam" id="PF13649"/>
    </source>
</evidence>
<feature type="domain" description="Methyltransferase" evidence="2">
    <location>
        <begin position="76"/>
        <end position="159"/>
    </location>
</feature>
<dbReference type="Proteomes" id="UP000317593">
    <property type="component" value="Unassembled WGS sequence"/>
</dbReference>
<dbReference type="EMBL" id="FXTH01000012">
    <property type="protein sequence ID" value="SMO76464.1"/>
    <property type="molecule type" value="Genomic_DNA"/>
</dbReference>
<dbReference type="InterPro" id="IPR029063">
    <property type="entry name" value="SAM-dependent_MTases_sf"/>
</dbReference>
<feature type="region of interest" description="Disordered" evidence="1">
    <location>
        <begin position="38"/>
        <end position="57"/>
    </location>
</feature>
<name>A0A521DXK3_9BACT</name>
<sequence>MSDRRRQVPFDPYYFEKQKQDGRGLSMQETFSEIHHNNHWQGAESVSGEGSSRSQTDKLARKLPELLKDYDIDSMLDLPCGDFSWMKHLALPLTSYIGADIVPELIAENKRRYGSEQRSFVMLDLTADPLPATDLLFCRDCLVHFSYADIHKALANIRSHAIGYLLTTTFPSCESNEDITTGDWRPLNLQAEPFNLPEPLMIIREDCTEGKGLYRDKSLALWKISKVLL</sequence>
<dbReference type="GO" id="GO:0008168">
    <property type="term" value="F:methyltransferase activity"/>
    <property type="evidence" value="ECO:0007669"/>
    <property type="project" value="UniProtKB-KW"/>
</dbReference>
<evidence type="ECO:0000313" key="4">
    <source>
        <dbReference type="Proteomes" id="UP000317593"/>
    </source>
</evidence>
<dbReference type="Gene3D" id="3.40.50.150">
    <property type="entry name" value="Vaccinia Virus protein VP39"/>
    <property type="match status" value="1"/>
</dbReference>
<gene>
    <name evidence="3" type="ORF">SAMN06265218_11247</name>
</gene>
<dbReference type="Pfam" id="PF13649">
    <property type="entry name" value="Methyltransf_25"/>
    <property type="match status" value="1"/>
</dbReference>